<feature type="compositionally biased region" description="Low complexity" evidence="1">
    <location>
        <begin position="248"/>
        <end position="261"/>
    </location>
</feature>
<evidence type="ECO:0000256" key="1">
    <source>
        <dbReference type="SAM" id="MobiDB-lite"/>
    </source>
</evidence>
<evidence type="ECO:0000313" key="2">
    <source>
        <dbReference type="EMBL" id="KAJ5351326.1"/>
    </source>
</evidence>
<feature type="compositionally biased region" description="Basic and acidic residues" evidence="1">
    <location>
        <begin position="25"/>
        <end position="35"/>
    </location>
</feature>
<dbReference type="AlphaFoldDB" id="A0A9W9UQS5"/>
<feature type="compositionally biased region" description="Polar residues" evidence="1">
    <location>
        <begin position="269"/>
        <end position="280"/>
    </location>
</feature>
<organism evidence="2 3">
    <name type="scientific">Penicillium brevicompactum</name>
    <dbReference type="NCBI Taxonomy" id="5074"/>
    <lineage>
        <taxon>Eukaryota</taxon>
        <taxon>Fungi</taxon>
        <taxon>Dikarya</taxon>
        <taxon>Ascomycota</taxon>
        <taxon>Pezizomycotina</taxon>
        <taxon>Eurotiomycetes</taxon>
        <taxon>Eurotiomycetidae</taxon>
        <taxon>Eurotiales</taxon>
        <taxon>Aspergillaceae</taxon>
        <taxon>Penicillium</taxon>
    </lineage>
</organism>
<name>A0A9W9UQS5_PENBR</name>
<gene>
    <name evidence="2" type="ORF">N7452_000300</name>
</gene>
<sequence>MASSAGPARGSQVVVASTTPYSTKGFRENGHAVHSDDEEDSDGDTGDSCLWNHQGDRLPETEASSHIDFVDIPKLKPDGSNFETWKRDVKQVLVTLGIHQVLRYDIRRPKHSDPSRATWRLWLDGVDWTTKADSLFLEINKWIKVENKFSDVDREFNKWDSIRRADFASAIQYLQASKAQLDKLNDYKLRLPPFVCLSQILNELEYELPQIALIRERLESNNSAPQDMCNDTFLFFFGKIKHAAERSVVSSSKSSRQSSQSRVRDLNKSTHQPVSENTQSDTLSDGFFSFFNEVKNTVEKFVSPSANNRQTRLGDLKEKTRKPSYESRTSSRDTSESRREYRRASRSADACFAANPDMLQDYVPIHERQILVELCRNLGI</sequence>
<accession>A0A9W9UQS5</accession>
<evidence type="ECO:0000313" key="3">
    <source>
        <dbReference type="Proteomes" id="UP001147695"/>
    </source>
</evidence>
<proteinExistence type="predicted"/>
<feature type="region of interest" description="Disordered" evidence="1">
    <location>
        <begin position="302"/>
        <end position="347"/>
    </location>
</feature>
<feature type="region of interest" description="Disordered" evidence="1">
    <location>
        <begin position="248"/>
        <end position="280"/>
    </location>
</feature>
<protein>
    <submittedName>
        <fullName evidence="2">Uncharacterized protein</fullName>
    </submittedName>
</protein>
<comment type="caution">
    <text evidence="2">The sequence shown here is derived from an EMBL/GenBank/DDBJ whole genome shotgun (WGS) entry which is preliminary data.</text>
</comment>
<feature type="region of interest" description="Disordered" evidence="1">
    <location>
        <begin position="1"/>
        <end position="48"/>
    </location>
</feature>
<reference evidence="2" key="2">
    <citation type="journal article" date="2023" name="IMA Fungus">
        <title>Comparative genomic study of the Penicillium genus elucidates a diverse pangenome and 15 lateral gene transfer events.</title>
        <authorList>
            <person name="Petersen C."/>
            <person name="Sorensen T."/>
            <person name="Nielsen M.R."/>
            <person name="Sondergaard T.E."/>
            <person name="Sorensen J.L."/>
            <person name="Fitzpatrick D.A."/>
            <person name="Frisvad J.C."/>
            <person name="Nielsen K.L."/>
        </authorList>
    </citation>
    <scope>NUCLEOTIDE SEQUENCE</scope>
    <source>
        <strain evidence="2">IBT 35673</strain>
    </source>
</reference>
<feature type="compositionally biased region" description="Basic and acidic residues" evidence="1">
    <location>
        <begin position="312"/>
        <end position="343"/>
    </location>
</feature>
<dbReference type="EMBL" id="JAPZBQ010000001">
    <property type="protein sequence ID" value="KAJ5351326.1"/>
    <property type="molecule type" value="Genomic_DNA"/>
</dbReference>
<reference evidence="2" key="1">
    <citation type="submission" date="2022-12" db="EMBL/GenBank/DDBJ databases">
        <authorList>
            <person name="Petersen C."/>
        </authorList>
    </citation>
    <scope>NUCLEOTIDE SEQUENCE</scope>
    <source>
        <strain evidence="2">IBT 35673</strain>
    </source>
</reference>
<feature type="compositionally biased region" description="Acidic residues" evidence="1">
    <location>
        <begin position="36"/>
        <end position="45"/>
    </location>
</feature>
<dbReference type="Proteomes" id="UP001147695">
    <property type="component" value="Unassembled WGS sequence"/>
</dbReference>